<dbReference type="Gene3D" id="3.40.50.2000">
    <property type="entry name" value="Glycogen Phosphorylase B"/>
    <property type="match status" value="2"/>
</dbReference>
<keyword evidence="1 4" id="KW-0808">Transferase</keyword>
<evidence type="ECO:0000259" key="3">
    <source>
        <dbReference type="Pfam" id="PF00534"/>
    </source>
</evidence>
<sequence length="365" mass="38594">MTRVHVVLPGGVDDPDRPSGGNHYDRRLCDELRTAGPTVVEHEIDGGWPAPTTDDLRRLARVVGSIPAGAIVLVDGLVGSAAASVLVPQAGRVRLVVLVHLPLDDDAEGRVLRASHTVVTTSRWTRERLLTAYRLDPRRVRVAVPGTDPARLTEPSSHGGHLLAVGAVTPVKGHDVLVAALARLADLPWECRIVGSLDRDPGHAAAVRRSASGPALRGRVRLLGALPRPALEEVYATSDLLVLPSRLETYGMVATEALAHGIPVVATDVGGVREALGEADAPALLVPPEDPSSLASAVRAWLSDPDLRRVLRRRSRGRWRSLPSWAQTAREVAAALSGQDGGEGPVGTGPAPTGEPASPPHRPRR</sequence>
<reference evidence="4 5" key="1">
    <citation type="journal article" date="2013" name="ISME J.">
        <title>A metabolic model for members of the genus Tetrasphaera involved in enhanced biological phosphorus removal.</title>
        <authorList>
            <person name="Kristiansen R."/>
            <person name="Nguyen H.T.T."/>
            <person name="Saunders A.M."/>
            <person name="Nielsen J.L."/>
            <person name="Wimmer R."/>
            <person name="Le V.Q."/>
            <person name="McIlroy S.J."/>
            <person name="Petrovski S."/>
            <person name="Seviour R.J."/>
            <person name="Calteau A."/>
            <person name="Nielsen K.L."/>
            <person name="Nielsen P.H."/>
        </authorList>
    </citation>
    <scope>NUCLEOTIDE SEQUENCE [LARGE SCALE GENOMIC DNA]</scope>
    <source>
        <strain evidence="4 5">T1-X7</strain>
    </source>
</reference>
<keyword evidence="5" id="KW-1185">Reference proteome</keyword>
<accession>A0A077M1I3</accession>
<dbReference type="GO" id="GO:0016757">
    <property type="term" value="F:glycosyltransferase activity"/>
    <property type="evidence" value="ECO:0007669"/>
    <property type="project" value="InterPro"/>
</dbReference>
<dbReference type="OrthoDB" id="9765330at2"/>
<feature type="domain" description="Glycosyl transferase family 1" evidence="3">
    <location>
        <begin position="162"/>
        <end position="316"/>
    </location>
</feature>
<dbReference type="CDD" id="cd03801">
    <property type="entry name" value="GT4_PimA-like"/>
    <property type="match status" value="1"/>
</dbReference>
<dbReference type="PANTHER" id="PTHR46401">
    <property type="entry name" value="GLYCOSYLTRANSFERASE WBBK-RELATED"/>
    <property type="match status" value="1"/>
</dbReference>
<organism evidence="4 5">
    <name type="scientific">Nostocoides japonicum T1-X7</name>
    <dbReference type="NCBI Taxonomy" id="1194083"/>
    <lineage>
        <taxon>Bacteria</taxon>
        <taxon>Bacillati</taxon>
        <taxon>Actinomycetota</taxon>
        <taxon>Actinomycetes</taxon>
        <taxon>Micrococcales</taxon>
        <taxon>Intrasporangiaceae</taxon>
        <taxon>Nostocoides</taxon>
    </lineage>
</organism>
<evidence type="ECO:0000313" key="5">
    <source>
        <dbReference type="Proteomes" id="UP000035721"/>
    </source>
</evidence>
<dbReference type="Pfam" id="PF00534">
    <property type="entry name" value="Glycos_transf_1"/>
    <property type="match status" value="1"/>
</dbReference>
<dbReference type="RefSeq" id="WP_083454780.1">
    <property type="nucleotide sequence ID" value="NZ_HF570958.1"/>
</dbReference>
<dbReference type="SUPFAM" id="SSF53756">
    <property type="entry name" value="UDP-Glycosyltransferase/glycogen phosphorylase"/>
    <property type="match status" value="1"/>
</dbReference>
<evidence type="ECO:0000256" key="1">
    <source>
        <dbReference type="ARBA" id="ARBA00022679"/>
    </source>
</evidence>
<dbReference type="STRING" id="1194083.BN12_2480004"/>
<dbReference type="GO" id="GO:0009103">
    <property type="term" value="P:lipopolysaccharide biosynthetic process"/>
    <property type="evidence" value="ECO:0007669"/>
    <property type="project" value="TreeGrafter"/>
</dbReference>
<dbReference type="AlphaFoldDB" id="A0A077M1I3"/>
<protein>
    <submittedName>
        <fullName evidence="4">Glycosyl transferase group 1</fullName>
    </submittedName>
</protein>
<dbReference type="Proteomes" id="UP000035721">
    <property type="component" value="Unassembled WGS sequence"/>
</dbReference>
<name>A0A077M1I3_9MICO</name>
<dbReference type="InterPro" id="IPR001296">
    <property type="entry name" value="Glyco_trans_1"/>
</dbReference>
<evidence type="ECO:0000313" key="4">
    <source>
        <dbReference type="EMBL" id="CCH78064.1"/>
    </source>
</evidence>
<evidence type="ECO:0000256" key="2">
    <source>
        <dbReference type="SAM" id="MobiDB-lite"/>
    </source>
</evidence>
<gene>
    <name evidence="4" type="ORF">BN12_2480004</name>
</gene>
<dbReference type="EMBL" id="CAJB01000166">
    <property type="protein sequence ID" value="CCH78064.1"/>
    <property type="molecule type" value="Genomic_DNA"/>
</dbReference>
<feature type="region of interest" description="Disordered" evidence="2">
    <location>
        <begin position="330"/>
        <end position="365"/>
    </location>
</feature>
<dbReference type="PANTHER" id="PTHR46401:SF2">
    <property type="entry name" value="GLYCOSYLTRANSFERASE WBBK-RELATED"/>
    <property type="match status" value="1"/>
</dbReference>
<comment type="caution">
    <text evidence="4">The sequence shown here is derived from an EMBL/GenBank/DDBJ whole genome shotgun (WGS) entry which is preliminary data.</text>
</comment>
<proteinExistence type="predicted"/>